<dbReference type="Proteomes" id="UP001499852">
    <property type="component" value="Unassembled WGS sequence"/>
</dbReference>
<dbReference type="InterPro" id="IPR009057">
    <property type="entry name" value="Homeodomain-like_sf"/>
</dbReference>
<keyword evidence="5" id="KW-1185">Reference proteome</keyword>
<dbReference type="PRINTS" id="PR00455">
    <property type="entry name" value="HTHTETR"/>
</dbReference>
<evidence type="ECO:0000256" key="1">
    <source>
        <dbReference type="ARBA" id="ARBA00023125"/>
    </source>
</evidence>
<sequence length="217" mass="24218">MPASKKKAPAKKTVPLSARERIVLTASRLFYQDGVRATGIDKIIAESEVAKMSFYRHFPSKNDLVAEYLQRRHESWMKWFVAAVEQRLAQPGAGLEVIAEVLREWFEEPNFRGCAFINTQAETPAAEERLNGVIRDHKAALQTYLAELAQRLELEVPVQTAAHAMVVIEGSIVRVQMTGDLTVCDSCSHLLRKLGRTARRSDTASADSGLSPYFPGF</sequence>
<proteinExistence type="predicted"/>
<dbReference type="InterPro" id="IPR001647">
    <property type="entry name" value="HTH_TetR"/>
</dbReference>
<name>A0ABP9P3T0_9BACT</name>
<gene>
    <name evidence="4" type="ORF">GCM10023213_21960</name>
</gene>
<dbReference type="EMBL" id="BAABIA010000004">
    <property type="protein sequence ID" value="GAA5140076.1"/>
    <property type="molecule type" value="Genomic_DNA"/>
</dbReference>
<dbReference type="Gene3D" id="1.10.357.10">
    <property type="entry name" value="Tetracycline Repressor, domain 2"/>
    <property type="match status" value="1"/>
</dbReference>
<evidence type="ECO:0000256" key="2">
    <source>
        <dbReference type="PROSITE-ProRule" id="PRU00335"/>
    </source>
</evidence>
<evidence type="ECO:0000313" key="5">
    <source>
        <dbReference type="Proteomes" id="UP001499852"/>
    </source>
</evidence>
<comment type="caution">
    <text evidence="4">The sequence shown here is derived from an EMBL/GenBank/DDBJ whole genome shotgun (WGS) entry which is preliminary data.</text>
</comment>
<feature type="domain" description="HTH tetR-type" evidence="3">
    <location>
        <begin position="16"/>
        <end position="76"/>
    </location>
</feature>
<reference evidence="5" key="1">
    <citation type="journal article" date="2019" name="Int. J. Syst. Evol. Microbiol.">
        <title>The Global Catalogue of Microorganisms (GCM) 10K type strain sequencing project: providing services to taxonomists for standard genome sequencing and annotation.</title>
        <authorList>
            <consortium name="The Broad Institute Genomics Platform"/>
            <consortium name="The Broad Institute Genome Sequencing Center for Infectious Disease"/>
            <person name="Wu L."/>
            <person name="Ma J."/>
        </authorList>
    </citation>
    <scope>NUCLEOTIDE SEQUENCE [LARGE SCALE GENOMIC DNA]</scope>
    <source>
        <strain evidence="5">JCM 18053</strain>
    </source>
</reference>
<dbReference type="PANTHER" id="PTHR30055">
    <property type="entry name" value="HTH-TYPE TRANSCRIPTIONAL REGULATOR RUTR"/>
    <property type="match status" value="1"/>
</dbReference>
<accession>A0ABP9P3T0</accession>
<dbReference type="Pfam" id="PF00440">
    <property type="entry name" value="TetR_N"/>
    <property type="match status" value="1"/>
</dbReference>
<feature type="DNA-binding region" description="H-T-H motif" evidence="2">
    <location>
        <begin position="39"/>
        <end position="58"/>
    </location>
</feature>
<evidence type="ECO:0000313" key="4">
    <source>
        <dbReference type="EMBL" id="GAA5140076.1"/>
    </source>
</evidence>
<dbReference type="InterPro" id="IPR050109">
    <property type="entry name" value="HTH-type_TetR-like_transc_reg"/>
</dbReference>
<dbReference type="SUPFAM" id="SSF46689">
    <property type="entry name" value="Homeodomain-like"/>
    <property type="match status" value="1"/>
</dbReference>
<dbReference type="PANTHER" id="PTHR30055:SF200">
    <property type="entry name" value="HTH-TYPE TRANSCRIPTIONAL REPRESSOR BDCR"/>
    <property type="match status" value="1"/>
</dbReference>
<evidence type="ECO:0000259" key="3">
    <source>
        <dbReference type="PROSITE" id="PS50977"/>
    </source>
</evidence>
<organism evidence="4 5">
    <name type="scientific">Prosthecobacter algae</name>
    <dbReference type="NCBI Taxonomy" id="1144682"/>
    <lineage>
        <taxon>Bacteria</taxon>
        <taxon>Pseudomonadati</taxon>
        <taxon>Verrucomicrobiota</taxon>
        <taxon>Verrucomicrobiia</taxon>
        <taxon>Verrucomicrobiales</taxon>
        <taxon>Verrucomicrobiaceae</taxon>
        <taxon>Prosthecobacter</taxon>
    </lineage>
</organism>
<dbReference type="RefSeq" id="WP_345736423.1">
    <property type="nucleotide sequence ID" value="NZ_BAABIA010000004.1"/>
</dbReference>
<dbReference type="SUPFAM" id="SSF48498">
    <property type="entry name" value="Tetracyclin repressor-like, C-terminal domain"/>
    <property type="match status" value="1"/>
</dbReference>
<dbReference type="InterPro" id="IPR036271">
    <property type="entry name" value="Tet_transcr_reg_TetR-rel_C_sf"/>
</dbReference>
<protein>
    <submittedName>
        <fullName evidence="4">TetR/AcrR family transcriptional regulator</fullName>
    </submittedName>
</protein>
<dbReference type="PROSITE" id="PS50977">
    <property type="entry name" value="HTH_TETR_2"/>
    <property type="match status" value="1"/>
</dbReference>
<keyword evidence="1 2" id="KW-0238">DNA-binding</keyword>